<comment type="caution">
    <text evidence="2">The sequence shown here is derived from an EMBL/GenBank/DDBJ whole genome shotgun (WGS) entry which is preliminary data.</text>
</comment>
<proteinExistence type="predicted"/>
<feature type="compositionally biased region" description="Acidic residues" evidence="1">
    <location>
        <begin position="117"/>
        <end position="126"/>
    </location>
</feature>
<organism evidence="2 3">
    <name type="scientific">Wickerhamiella sorbophila</name>
    <dbReference type="NCBI Taxonomy" id="45607"/>
    <lineage>
        <taxon>Eukaryota</taxon>
        <taxon>Fungi</taxon>
        <taxon>Dikarya</taxon>
        <taxon>Ascomycota</taxon>
        <taxon>Saccharomycotina</taxon>
        <taxon>Dipodascomycetes</taxon>
        <taxon>Dipodascales</taxon>
        <taxon>Trichomonascaceae</taxon>
        <taxon>Wickerhamiella</taxon>
    </lineage>
</organism>
<feature type="compositionally biased region" description="Polar residues" evidence="1">
    <location>
        <begin position="132"/>
        <end position="143"/>
    </location>
</feature>
<protein>
    <submittedName>
        <fullName evidence="2">Uncharacterized protein</fullName>
    </submittedName>
</protein>
<reference evidence="2 3" key="1">
    <citation type="submission" date="2017-04" db="EMBL/GenBank/DDBJ databases">
        <title>Genome sequencing of [Candida] sorbophila.</title>
        <authorList>
            <person name="Ahn J.O."/>
        </authorList>
    </citation>
    <scope>NUCLEOTIDE SEQUENCE [LARGE SCALE GENOMIC DNA]</scope>
    <source>
        <strain evidence="2 3">DS02</strain>
    </source>
</reference>
<keyword evidence="3" id="KW-1185">Reference proteome</keyword>
<dbReference type="AlphaFoldDB" id="A0A2T0FIU5"/>
<evidence type="ECO:0000313" key="3">
    <source>
        <dbReference type="Proteomes" id="UP000238350"/>
    </source>
</evidence>
<evidence type="ECO:0000256" key="1">
    <source>
        <dbReference type="SAM" id="MobiDB-lite"/>
    </source>
</evidence>
<gene>
    <name evidence="2" type="ORF">B9G98_02542</name>
</gene>
<evidence type="ECO:0000313" key="2">
    <source>
        <dbReference type="EMBL" id="PRT54922.1"/>
    </source>
</evidence>
<feature type="region of interest" description="Disordered" evidence="1">
    <location>
        <begin position="115"/>
        <end position="145"/>
    </location>
</feature>
<dbReference type="RefSeq" id="XP_024664867.1">
    <property type="nucleotide sequence ID" value="XM_024809099.1"/>
</dbReference>
<accession>A0A2T0FIU5</accession>
<dbReference type="EMBL" id="NDIQ01000021">
    <property type="protein sequence ID" value="PRT54922.1"/>
    <property type="molecule type" value="Genomic_DNA"/>
</dbReference>
<name>A0A2T0FIU5_9ASCO</name>
<dbReference type="Proteomes" id="UP000238350">
    <property type="component" value="Unassembled WGS sequence"/>
</dbReference>
<dbReference type="GeneID" id="36516290"/>
<sequence>MESVSSKAWQSAWLRRHGQHYTAPDEIYDKYKGTIEALDVIGRAQVAARLEALVTRNLCAKYAGLLDVIQELSRHPGRTQPETPDLDPSKPPIDVWKQILEQDPMVGDHWQDPVYETSEEEEEEEDGRPLASEQSETADSSVESDPECALIKPSRVVQKDPPVFSNVVTERDVIREMIYKLLGFSTRPFDDLESCTLSSLALKSVFKEVDDMASVLTFLRGLTADPHLGPSLAVLLEKCMSKLLSIETTTILGTCVEIENALCSIRPLKYLPTSYPEALVFLYENDTDLLQDAMDPLVVAIEQWLSGELSFIVRANDVRANEVWEHGFELVNIPGFCQTPELGDGGKSAFFAKELGLRVPKIKLDRSHPLHWQIVEASLRNSKLLMDHAKPRLLELWNILSCVFLAQAPQMLDIIYESKSKLLFHALPTIATRNDLQSILFQKWPDSPMAFDQNLNPIISIPDVFSGIFNVPKLLAFWKRIVDAIYYGAHDAISVELEALETTRHVKQALEAATGFNRVY</sequence>